<organism evidence="2">
    <name type="scientific">Blastocystis hominis</name>
    <dbReference type="NCBI Taxonomy" id="12968"/>
    <lineage>
        <taxon>Eukaryota</taxon>
        <taxon>Sar</taxon>
        <taxon>Stramenopiles</taxon>
        <taxon>Bigyra</taxon>
        <taxon>Opalozoa</taxon>
        <taxon>Opalinata</taxon>
        <taxon>Blastocystidae</taxon>
        <taxon>Blastocystis</taxon>
    </lineage>
</organism>
<evidence type="ECO:0000313" key="3">
    <source>
        <dbReference type="Proteomes" id="UP000008312"/>
    </source>
</evidence>
<gene>
    <name evidence="2" type="ORF">GSBLH_T00002088001</name>
</gene>
<feature type="transmembrane region" description="Helical" evidence="1">
    <location>
        <begin position="26"/>
        <end position="47"/>
    </location>
</feature>
<dbReference type="RefSeq" id="XP_012896060.1">
    <property type="nucleotide sequence ID" value="XM_013040606.1"/>
</dbReference>
<dbReference type="EMBL" id="FN668646">
    <property type="protein sequence ID" value="CBK22012.2"/>
    <property type="molecule type" value="Genomic_DNA"/>
</dbReference>
<proteinExistence type="predicted"/>
<keyword evidence="1" id="KW-0472">Membrane</keyword>
<dbReference type="GeneID" id="24919295"/>
<dbReference type="Proteomes" id="UP000008312">
    <property type="component" value="Unassembled WGS sequence"/>
</dbReference>
<evidence type="ECO:0000313" key="2">
    <source>
        <dbReference type="EMBL" id="CBK22012.2"/>
    </source>
</evidence>
<sequence>MKTYRMDDGGLESYFRPSFVINSNVLWMWGLLLFQAWVYMLTINASLQVPRRKQYNIEETASESEQDDQFLVFYITSHQKVV</sequence>
<keyword evidence="1" id="KW-1133">Transmembrane helix</keyword>
<keyword evidence="3" id="KW-1185">Reference proteome</keyword>
<accession>D8M1S3</accession>
<dbReference type="InParanoid" id="D8M1S3"/>
<evidence type="ECO:0000256" key="1">
    <source>
        <dbReference type="SAM" id="Phobius"/>
    </source>
</evidence>
<protein>
    <submittedName>
        <fullName evidence="2">Uncharacterized protein</fullName>
    </submittedName>
</protein>
<keyword evidence="1" id="KW-0812">Transmembrane</keyword>
<reference evidence="2" key="1">
    <citation type="submission" date="2010-02" db="EMBL/GenBank/DDBJ databases">
        <title>Sequencing and annotation of the Blastocystis hominis genome.</title>
        <authorList>
            <person name="Wincker P."/>
        </authorList>
    </citation>
    <scope>NUCLEOTIDE SEQUENCE</scope>
    <source>
        <strain evidence="2">Singapore isolate B</strain>
    </source>
</reference>
<dbReference type="AlphaFoldDB" id="D8M1S3"/>
<name>D8M1S3_BLAHO</name>